<feature type="chain" id="PRO_5042020143" evidence="3">
    <location>
        <begin position="22"/>
        <end position="241"/>
    </location>
</feature>
<feature type="region of interest" description="Disordered" evidence="1">
    <location>
        <begin position="219"/>
        <end position="241"/>
    </location>
</feature>
<feature type="transmembrane region" description="Helical" evidence="2">
    <location>
        <begin position="48"/>
        <end position="67"/>
    </location>
</feature>
<keyword evidence="2" id="KW-0472">Membrane</keyword>
<keyword evidence="2" id="KW-1133">Transmembrane helix</keyword>
<evidence type="ECO:0000313" key="5">
    <source>
        <dbReference type="Proteomes" id="UP001219525"/>
    </source>
</evidence>
<evidence type="ECO:0000313" key="4">
    <source>
        <dbReference type="EMBL" id="KAJ7191103.1"/>
    </source>
</evidence>
<keyword evidence="3" id="KW-0732">Signal</keyword>
<reference evidence="4" key="1">
    <citation type="submission" date="2023-03" db="EMBL/GenBank/DDBJ databases">
        <title>Massive genome expansion in bonnet fungi (Mycena s.s.) driven by repeated elements and novel gene families across ecological guilds.</title>
        <authorList>
            <consortium name="Lawrence Berkeley National Laboratory"/>
            <person name="Harder C.B."/>
            <person name="Miyauchi S."/>
            <person name="Viragh M."/>
            <person name="Kuo A."/>
            <person name="Thoen E."/>
            <person name="Andreopoulos B."/>
            <person name="Lu D."/>
            <person name="Skrede I."/>
            <person name="Drula E."/>
            <person name="Henrissat B."/>
            <person name="Morin E."/>
            <person name="Kohler A."/>
            <person name="Barry K."/>
            <person name="LaButti K."/>
            <person name="Morin E."/>
            <person name="Salamov A."/>
            <person name="Lipzen A."/>
            <person name="Mereny Z."/>
            <person name="Hegedus B."/>
            <person name="Baldrian P."/>
            <person name="Stursova M."/>
            <person name="Weitz H."/>
            <person name="Taylor A."/>
            <person name="Grigoriev I.V."/>
            <person name="Nagy L.G."/>
            <person name="Martin F."/>
            <person name="Kauserud H."/>
        </authorList>
    </citation>
    <scope>NUCLEOTIDE SEQUENCE</scope>
    <source>
        <strain evidence="4">9144</strain>
    </source>
</reference>
<protein>
    <submittedName>
        <fullName evidence="4">Uncharacterized protein</fullName>
    </submittedName>
</protein>
<keyword evidence="5" id="KW-1185">Reference proteome</keyword>
<organism evidence="4 5">
    <name type="scientific">Mycena pura</name>
    <dbReference type="NCBI Taxonomy" id="153505"/>
    <lineage>
        <taxon>Eukaryota</taxon>
        <taxon>Fungi</taxon>
        <taxon>Dikarya</taxon>
        <taxon>Basidiomycota</taxon>
        <taxon>Agaricomycotina</taxon>
        <taxon>Agaricomycetes</taxon>
        <taxon>Agaricomycetidae</taxon>
        <taxon>Agaricales</taxon>
        <taxon>Marasmiineae</taxon>
        <taxon>Mycenaceae</taxon>
        <taxon>Mycena</taxon>
    </lineage>
</organism>
<feature type="signal peptide" evidence="3">
    <location>
        <begin position="1"/>
        <end position="21"/>
    </location>
</feature>
<comment type="caution">
    <text evidence="4">The sequence shown here is derived from an EMBL/GenBank/DDBJ whole genome shotgun (WGS) entry which is preliminary data.</text>
</comment>
<gene>
    <name evidence="4" type="ORF">GGX14DRAFT_407412</name>
</gene>
<dbReference type="Proteomes" id="UP001219525">
    <property type="component" value="Unassembled WGS sequence"/>
</dbReference>
<evidence type="ECO:0000256" key="1">
    <source>
        <dbReference type="SAM" id="MobiDB-lite"/>
    </source>
</evidence>
<accession>A0AAD6Y282</accession>
<proteinExistence type="predicted"/>
<dbReference type="AlphaFoldDB" id="A0AAD6Y282"/>
<sequence>MRSFSQLVALAAVALAALAAAAPVAAPNKSLPAILDELRTNLKNRSPLPLMVVASLWAIGTMARAFATPIQMERRAMYYDIDAGWNLLEDMEVDEQDVGIDAMGNPIEKGGRPWRNCASNRSANVVAALNLKAAGADSFNFLIEIFSTSFQPQFDTQNANRISHSGWTSIGSQASGDRPCTNELESANTVPEEINPTTLRRLDEVEDVLDFETTVVHHDDQAQSGQATAGQGLEIGNFRLP</sequence>
<keyword evidence="2" id="KW-0812">Transmembrane</keyword>
<evidence type="ECO:0000256" key="2">
    <source>
        <dbReference type="SAM" id="Phobius"/>
    </source>
</evidence>
<dbReference type="EMBL" id="JARJCW010000137">
    <property type="protein sequence ID" value="KAJ7191103.1"/>
    <property type="molecule type" value="Genomic_DNA"/>
</dbReference>
<feature type="compositionally biased region" description="Low complexity" evidence="1">
    <location>
        <begin position="222"/>
        <end position="232"/>
    </location>
</feature>
<evidence type="ECO:0000256" key="3">
    <source>
        <dbReference type="SAM" id="SignalP"/>
    </source>
</evidence>
<name>A0AAD6Y282_9AGAR</name>